<dbReference type="PANTHER" id="PTHR44019:SF8">
    <property type="entry name" value="POC1 CENTRIOLAR PROTEIN HOMOLOG"/>
    <property type="match status" value="1"/>
</dbReference>
<dbReference type="InterPro" id="IPR050505">
    <property type="entry name" value="WDR55/POC1"/>
</dbReference>
<keyword evidence="1 3" id="KW-0853">WD repeat</keyword>
<reference evidence="4 5" key="1">
    <citation type="submission" date="2024-04" db="EMBL/GenBank/DDBJ databases">
        <title>Tritrichomonas musculus Genome.</title>
        <authorList>
            <person name="Alves-Ferreira E."/>
            <person name="Grigg M."/>
            <person name="Lorenzi H."/>
            <person name="Galac M."/>
        </authorList>
    </citation>
    <scope>NUCLEOTIDE SEQUENCE [LARGE SCALE GENOMIC DNA]</scope>
    <source>
        <strain evidence="4 5">EAF2021</strain>
    </source>
</reference>
<dbReference type="EMBL" id="JAPFFF010000009">
    <property type="protein sequence ID" value="KAK8882403.1"/>
    <property type="molecule type" value="Genomic_DNA"/>
</dbReference>
<keyword evidence="5" id="KW-1185">Reference proteome</keyword>
<dbReference type="Proteomes" id="UP001470230">
    <property type="component" value="Unassembled WGS sequence"/>
</dbReference>
<dbReference type="PROSITE" id="PS50294">
    <property type="entry name" value="WD_REPEATS_REGION"/>
    <property type="match status" value="3"/>
</dbReference>
<organism evidence="4 5">
    <name type="scientific">Tritrichomonas musculus</name>
    <dbReference type="NCBI Taxonomy" id="1915356"/>
    <lineage>
        <taxon>Eukaryota</taxon>
        <taxon>Metamonada</taxon>
        <taxon>Parabasalia</taxon>
        <taxon>Tritrichomonadida</taxon>
        <taxon>Tritrichomonadidae</taxon>
        <taxon>Tritrichomonas</taxon>
    </lineage>
</organism>
<comment type="caution">
    <text evidence="4">The sequence shown here is derived from an EMBL/GenBank/DDBJ whole genome shotgun (WGS) entry which is preliminary data.</text>
</comment>
<sequence length="433" mass="48683">MNDCLITHYNVPTKNITSLDFHPNGRQLLATSRNGGILLYNVEKQNRPFAFQAKNFSPIRGLLSTSGQEVYGTSVEGQIAMWRIHKQFPTVIRNAHPSRINDMDMWPSNGLLITASNDKSIKVWDPEYEMKFLVSFAGHNSQVTSCCCCPTGALILSGDHSGTLTLWDVRNQKKPLWTKSLRIQAQVPIESVNFDHTGQIFCASTFDGNLTLWDIRQPDHSISSVYSSESSEYSSVSIPQNCGSSTTSVRAKDSAKLITSRKLYNDPELIHIDHFQKEPELFQSHEAPPSIVKFHPRKPQVLTAGGDNTPRIFDIKMSHLLYSFEGHDARNSACAWAPDGRMFATADEDGVIIVWKTPRYKVVPTILFRTEQVSIEPSEPPLCSLSPEVLENELHYMNIHVQKIDEHLAQQEQRLNTLADAYPTVGGFTSYEC</sequence>
<evidence type="ECO:0000313" key="4">
    <source>
        <dbReference type="EMBL" id="KAK8882403.1"/>
    </source>
</evidence>
<feature type="repeat" description="WD" evidence="3">
    <location>
        <begin position="93"/>
        <end position="125"/>
    </location>
</feature>
<dbReference type="SMART" id="SM00320">
    <property type="entry name" value="WD40"/>
    <property type="match status" value="6"/>
</dbReference>
<proteinExistence type="predicted"/>
<name>A0ABR2JUX0_9EUKA</name>
<dbReference type="InterPro" id="IPR036322">
    <property type="entry name" value="WD40_repeat_dom_sf"/>
</dbReference>
<evidence type="ECO:0000256" key="3">
    <source>
        <dbReference type="PROSITE-ProRule" id="PRU00221"/>
    </source>
</evidence>
<feature type="repeat" description="WD" evidence="3">
    <location>
        <begin position="324"/>
        <end position="365"/>
    </location>
</feature>
<accession>A0ABR2JUX0</accession>
<feature type="repeat" description="WD" evidence="3">
    <location>
        <begin position="189"/>
        <end position="223"/>
    </location>
</feature>
<dbReference type="PANTHER" id="PTHR44019">
    <property type="entry name" value="WD REPEAT-CONTAINING PROTEIN 55"/>
    <property type="match status" value="1"/>
</dbReference>
<dbReference type="Gene3D" id="2.130.10.10">
    <property type="entry name" value="YVTN repeat-like/Quinoprotein amine dehydrogenase"/>
    <property type="match status" value="2"/>
</dbReference>
<protein>
    <submittedName>
        <fullName evidence="4">WD repeat-containing protein 36</fullName>
    </submittedName>
</protein>
<gene>
    <name evidence="4" type="ORF">M9Y10_045045</name>
</gene>
<evidence type="ECO:0000313" key="5">
    <source>
        <dbReference type="Proteomes" id="UP001470230"/>
    </source>
</evidence>
<dbReference type="Pfam" id="PF00400">
    <property type="entry name" value="WD40"/>
    <property type="match status" value="5"/>
</dbReference>
<dbReference type="InterPro" id="IPR001680">
    <property type="entry name" value="WD40_rpt"/>
</dbReference>
<feature type="repeat" description="WD" evidence="3">
    <location>
        <begin position="136"/>
        <end position="171"/>
    </location>
</feature>
<dbReference type="SUPFAM" id="SSF50978">
    <property type="entry name" value="WD40 repeat-like"/>
    <property type="match status" value="1"/>
</dbReference>
<dbReference type="InterPro" id="IPR015943">
    <property type="entry name" value="WD40/YVTN_repeat-like_dom_sf"/>
</dbReference>
<evidence type="ECO:0000256" key="1">
    <source>
        <dbReference type="ARBA" id="ARBA00022574"/>
    </source>
</evidence>
<dbReference type="PROSITE" id="PS50082">
    <property type="entry name" value="WD_REPEATS_2"/>
    <property type="match status" value="5"/>
</dbReference>
<keyword evidence="2" id="KW-0677">Repeat</keyword>
<evidence type="ECO:0000256" key="2">
    <source>
        <dbReference type="ARBA" id="ARBA00022737"/>
    </source>
</evidence>
<feature type="repeat" description="WD" evidence="3">
    <location>
        <begin position="282"/>
        <end position="323"/>
    </location>
</feature>